<sequence>MALECDGRAYHSSRSARERDRLRQSVLEDHGWIIHRIWSSDWFQRPEEQLQRTVEAIETAKNELALRSERRSSDTRAVPIEIITIERESVTEIGLVDAEQSLENVDNYIESTPEFHANWQLHETPASILVDLIEKIVQTESPIHVSEVVTRLRTAWGLQRAGARIEAAVNQAINIACKKGTILQAGNFLMCSTSEVTLRNRQNVQSSGLRKPEMIAPEEIAVGIKAVVTRNLGATDDEIISSVSRMLGFRATSSVLRKTISEVIEVLLNEGVLRRENTMIIVSETVEN</sequence>
<dbReference type="InterPro" id="IPR049468">
    <property type="entry name" value="Restrct_endonuc-II-like_dom"/>
</dbReference>
<feature type="domain" description="Restriction endonuclease type II-like" evidence="2">
    <location>
        <begin position="1"/>
        <end position="57"/>
    </location>
</feature>
<organism evidence="3">
    <name type="scientific">Serratia fonticola</name>
    <dbReference type="NCBI Taxonomy" id="47917"/>
    <lineage>
        <taxon>Bacteria</taxon>
        <taxon>Pseudomonadati</taxon>
        <taxon>Pseudomonadota</taxon>
        <taxon>Gammaproteobacteria</taxon>
        <taxon>Enterobacterales</taxon>
        <taxon>Yersiniaceae</taxon>
        <taxon>Serratia</taxon>
    </lineage>
</organism>
<name>A0A4U9V6V4_SERFO</name>
<proteinExistence type="predicted"/>
<dbReference type="Pfam" id="PF18741">
    <property type="entry name" value="MTES_1575"/>
    <property type="match status" value="1"/>
</dbReference>
<dbReference type="InterPro" id="IPR011335">
    <property type="entry name" value="Restrct_endonuc-II-like"/>
</dbReference>
<evidence type="ECO:0000313" key="3">
    <source>
        <dbReference type="EMBL" id="VTR42375.1"/>
    </source>
</evidence>
<evidence type="ECO:0000259" key="2">
    <source>
        <dbReference type="Pfam" id="PF18741"/>
    </source>
</evidence>
<dbReference type="Pfam" id="PF11784">
    <property type="entry name" value="DUF3320"/>
    <property type="match status" value="1"/>
</dbReference>
<dbReference type="InterPro" id="IPR021754">
    <property type="entry name" value="DUF3320"/>
</dbReference>
<dbReference type="Gene3D" id="3.40.960.10">
    <property type="entry name" value="VSR Endonuclease"/>
    <property type="match status" value="1"/>
</dbReference>
<dbReference type="AlphaFoldDB" id="A0A4U9V6V4"/>
<accession>A0A4U9V6V4</accession>
<reference evidence="3" key="1">
    <citation type="submission" date="2019-05" db="EMBL/GenBank/DDBJ databases">
        <authorList>
            <consortium name="Pathogen Informatics"/>
        </authorList>
    </citation>
    <scope>NUCLEOTIDE SEQUENCE [LARGE SCALE GENOMIC DNA]</scope>
    <source>
        <strain evidence="3">NCTC12965</strain>
    </source>
</reference>
<evidence type="ECO:0000259" key="1">
    <source>
        <dbReference type="Pfam" id="PF11784"/>
    </source>
</evidence>
<dbReference type="SUPFAM" id="SSF52980">
    <property type="entry name" value="Restriction endonuclease-like"/>
    <property type="match status" value="1"/>
</dbReference>
<dbReference type="EMBL" id="CABEEZ010000105">
    <property type="protein sequence ID" value="VTR42375.1"/>
    <property type="molecule type" value="Genomic_DNA"/>
</dbReference>
<protein>
    <submittedName>
        <fullName evidence="3">Protein of uncharacterized function (DUF3320)</fullName>
    </submittedName>
</protein>
<feature type="domain" description="DUF3320" evidence="1">
    <location>
        <begin position="120"/>
        <end position="166"/>
    </location>
</feature>
<gene>
    <name evidence="3" type="ORF">NCTC12965_04810</name>
</gene>